<dbReference type="AlphaFoldDB" id="A0A5K1JZR0"/>
<dbReference type="GO" id="GO:0008422">
    <property type="term" value="F:beta-glucosidase activity"/>
    <property type="evidence" value="ECO:0007669"/>
    <property type="project" value="UniProtKB-EC"/>
</dbReference>
<sequence length="174" mass="19730">MGFYFRVDRVLYGVTARHILFPANEGNDSYTYIAGPKKEVVLMGRRAFTDFLTSVQHRIEVLNQVVTSLESQARTITERLESSGAEQVSQELAKTEGLLRDTHVEIKEVQEFLKDIRNRWTKPNDRVIGRVVWAPSISASTSASTPQDGYMQDVCVIKLDKNKFRRTSTGTCLT</sequence>
<dbReference type="EMBL" id="LR726996">
    <property type="protein sequence ID" value="VWO98516.1"/>
    <property type="molecule type" value="Genomic_DNA"/>
</dbReference>
<keyword evidence="1" id="KW-0326">Glycosidase</keyword>
<organism evidence="1">
    <name type="scientific">Ganoderma boninense</name>
    <dbReference type="NCBI Taxonomy" id="34458"/>
    <lineage>
        <taxon>Eukaryota</taxon>
        <taxon>Fungi</taxon>
        <taxon>Dikarya</taxon>
        <taxon>Basidiomycota</taxon>
        <taxon>Agaricomycotina</taxon>
        <taxon>Agaricomycetes</taxon>
        <taxon>Polyporales</taxon>
        <taxon>Polyporaceae</taxon>
        <taxon>Ganoderma</taxon>
    </lineage>
</organism>
<reference evidence="1" key="1">
    <citation type="submission" date="2019-10" db="EMBL/GenBank/DDBJ databases">
        <authorList>
            <person name="Nor Muhammad N."/>
        </authorList>
    </citation>
    <scope>NUCLEOTIDE SEQUENCE</scope>
</reference>
<proteinExistence type="predicted"/>
<protein>
    <submittedName>
        <fullName evidence="1">Beta-glucosidase (EC)</fullName>
        <ecNumber evidence="1">3.2.1.21</ecNumber>
    </submittedName>
</protein>
<gene>
    <name evidence="1" type="primary">Q00903</name>
</gene>
<dbReference type="EC" id="3.2.1.21" evidence="1"/>
<evidence type="ECO:0000313" key="1">
    <source>
        <dbReference type="EMBL" id="VWO98516.1"/>
    </source>
</evidence>
<keyword evidence="1" id="KW-0378">Hydrolase</keyword>
<name>A0A5K1JZR0_9APHY</name>
<accession>A0A5K1JZR0</accession>